<keyword evidence="2" id="KW-1185">Reference proteome</keyword>
<reference evidence="2" key="1">
    <citation type="journal article" date="2019" name="Int. J. Syst. Evol. Microbiol.">
        <title>The Global Catalogue of Microorganisms (GCM) 10K type strain sequencing project: providing services to taxonomists for standard genome sequencing and annotation.</title>
        <authorList>
            <consortium name="The Broad Institute Genomics Platform"/>
            <consortium name="The Broad Institute Genome Sequencing Center for Infectious Disease"/>
            <person name="Wu L."/>
            <person name="Ma J."/>
        </authorList>
    </citation>
    <scope>NUCLEOTIDE SEQUENCE [LARGE SCALE GENOMIC DNA]</scope>
    <source>
        <strain evidence="2">CGMCC 4.7237</strain>
    </source>
</reference>
<evidence type="ECO:0000313" key="2">
    <source>
        <dbReference type="Proteomes" id="UP001595765"/>
    </source>
</evidence>
<organism evidence="1 2">
    <name type="scientific">Streptomyces polygonati</name>
    <dbReference type="NCBI Taxonomy" id="1617087"/>
    <lineage>
        <taxon>Bacteria</taxon>
        <taxon>Bacillati</taxon>
        <taxon>Actinomycetota</taxon>
        <taxon>Actinomycetes</taxon>
        <taxon>Kitasatosporales</taxon>
        <taxon>Streptomycetaceae</taxon>
        <taxon>Streptomyces</taxon>
    </lineage>
</organism>
<dbReference type="Pfam" id="PF19866">
    <property type="entry name" value="DUF6339"/>
    <property type="match status" value="1"/>
</dbReference>
<sequence>MRSSGGAAIDRLALLPTAVAAKHLTGSVRAGQEQLPEVAIFRASTPIEDHSVRWDAIPVREILDEAIRRFGESRTGADAWLAPRLHATLRMTRGEAARPEIWNFLALAIAPDYVLWRHLSTAEGTDGAPKKVNTARFSGPHYSQAFARLWWAAEMFRDGTDYRAAEIACGNQDMLNTALRLDAIDHRPTAVAMVRVLQELTESGASRLGDRVNALCTAVNVAGSTILYDVIAPDDLPGRDALHQWIDEAETAPAVPWDRLPDGPDDGTARRSSVERLTRMFREFSEQAPLRDRRRGVLDQIDA</sequence>
<protein>
    <submittedName>
        <fullName evidence="1">DUF6339 family protein</fullName>
    </submittedName>
</protein>
<name>A0ABV8HZR3_9ACTN</name>
<dbReference type="EMBL" id="JBHSBB010000029">
    <property type="protein sequence ID" value="MFC4035744.1"/>
    <property type="molecule type" value="Genomic_DNA"/>
</dbReference>
<dbReference type="Proteomes" id="UP001595765">
    <property type="component" value="Unassembled WGS sequence"/>
</dbReference>
<proteinExistence type="predicted"/>
<dbReference type="RefSeq" id="WP_386436216.1">
    <property type="nucleotide sequence ID" value="NZ_JBHSBB010000029.1"/>
</dbReference>
<comment type="caution">
    <text evidence="1">The sequence shown here is derived from an EMBL/GenBank/DDBJ whole genome shotgun (WGS) entry which is preliminary data.</text>
</comment>
<evidence type="ECO:0000313" key="1">
    <source>
        <dbReference type="EMBL" id="MFC4035744.1"/>
    </source>
</evidence>
<accession>A0ABV8HZR3</accession>
<dbReference type="InterPro" id="IPR045920">
    <property type="entry name" value="DUF6339"/>
</dbReference>
<gene>
    <name evidence="1" type="ORF">ACFO3J_30365</name>
</gene>